<dbReference type="Proteomes" id="UP000252100">
    <property type="component" value="Chromosome"/>
</dbReference>
<dbReference type="GO" id="GO:0016747">
    <property type="term" value="F:acyltransferase activity, transferring groups other than amino-acyl groups"/>
    <property type="evidence" value="ECO:0007669"/>
    <property type="project" value="InterPro"/>
</dbReference>
<dbReference type="SUPFAM" id="SSF55729">
    <property type="entry name" value="Acyl-CoA N-acyltransferases (Nat)"/>
    <property type="match status" value="1"/>
</dbReference>
<dbReference type="InterPro" id="IPR016181">
    <property type="entry name" value="Acyl_CoA_acyltransferase"/>
</dbReference>
<name>A0A345C278_9BACI</name>
<evidence type="ECO:0000259" key="1">
    <source>
        <dbReference type="PROSITE" id="PS51186"/>
    </source>
</evidence>
<gene>
    <name evidence="2" type="ORF">DT065_15725</name>
</gene>
<dbReference type="EMBL" id="CP031092">
    <property type="protein sequence ID" value="AXF57309.1"/>
    <property type="molecule type" value="Genomic_DNA"/>
</dbReference>
<protein>
    <submittedName>
        <fullName evidence="2">GNAT family N-acetyltransferase</fullName>
    </submittedName>
</protein>
<dbReference type="KEGG" id="rue:DT065_15725"/>
<accession>A0A345C278</accession>
<dbReference type="OrthoDB" id="5292888at2"/>
<dbReference type="Gene3D" id="3.40.630.30">
    <property type="match status" value="1"/>
</dbReference>
<dbReference type="CDD" id="cd04301">
    <property type="entry name" value="NAT_SF"/>
    <property type="match status" value="1"/>
</dbReference>
<dbReference type="RefSeq" id="WP_114375007.1">
    <property type="nucleotide sequence ID" value="NZ_CP031092.1"/>
</dbReference>
<evidence type="ECO:0000313" key="3">
    <source>
        <dbReference type="Proteomes" id="UP000252100"/>
    </source>
</evidence>
<sequence length="177" mass="20421">MAYMIREMKEGDAYGIAYVHVDSWNTTYQGIVPQGYLERLQVGEQEQKWETILHEYPGKSNYGLVAVNDESEIVGFAICDQADEKEPVDGELNAIYIHENDQQHGIGRALLRHVLANFREKGWETFLTVALVDNPSFPFYEKLNPHYLRLDTWKVDGVELQEWVMTFHVTEVEALLG</sequence>
<dbReference type="Pfam" id="PF00583">
    <property type="entry name" value="Acetyltransf_1"/>
    <property type="match status" value="1"/>
</dbReference>
<dbReference type="InterPro" id="IPR000182">
    <property type="entry name" value="GNAT_dom"/>
</dbReference>
<evidence type="ECO:0000313" key="2">
    <source>
        <dbReference type="EMBL" id="AXF57309.1"/>
    </source>
</evidence>
<proteinExistence type="predicted"/>
<organism evidence="2 3">
    <name type="scientific">Salicibibacter kimchii</name>
    <dbReference type="NCBI Taxonomy" id="2099786"/>
    <lineage>
        <taxon>Bacteria</taxon>
        <taxon>Bacillati</taxon>
        <taxon>Bacillota</taxon>
        <taxon>Bacilli</taxon>
        <taxon>Bacillales</taxon>
        <taxon>Bacillaceae</taxon>
        <taxon>Salicibibacter</taxon>
    </lineage>
</organism>
<dbReference type="PROSITE" id="PS51186">
    <property type="entry name" value="GNAT"/>
    <property type="match status" value="1"/>
</dbReference>
<reference evidence="2 3" key="1">
    <citation type="journal article" date="2018" name="J. Microbiol.">
        <title>Salicibibacter kimchii gen. nov., sp. nov., a moderately halophilic and alkalitolerant bacterium in the family Bacillaceae, isolated from kimchi.</title>
        <authorList>
            <person name="Jang J.Y."/>
            <person name="Oh Y.J."/>
            <person name="Lim S.K."/>
            <person name="Park H.K."/>
            <person name="Lee C."/>
            <person name="Kim J.Y."/>
            <person name="Lee M.A."/>
            <person name="Choi H.J."/>
        </authorList>
    </citation>
    <scope>NUCLEOTIDE SEQUENCE [LARGE SCALE GENOMIC DNA]</scope>
    <source>
        <strain evidence="2 3">NKC1-1</strain>
    </source>
</reference>
<feature type="domain" description="N-acetyltransferase" evidence="1">
    <location>
        <begin position="3"/>
        <end position="177"/>
    </location>
</feature>
<dbReference type="AlphaFoldDB" id="A0A345C278"/>
<keyword evidence="2" id="KW-0808">Transferase</keyword>
<keyword evidence="3" id="KW-1185">Reference proteome</keyword>